<evidence type="ECO:0000313" key="6">
    <source>
        <dbReference type="EMBL" id="MFC4013919.1"/>
    </source>
</evidence>
<dbReference type="EMBL" id="JBHSBI010000031">
    <property type="protein sequence ID" value="MFC4013919.1"/>
    <property type="molecule type" value="Genomic_DNA"/>
</dbReference>
<keyword evidence="2" id="KW-0233">DNA recombination</keyword>
<keyword evidence="7" id="KW-1185">Reference proteome</keyword>
<dbReference type="InterPro" id="IPR011010">
    <property type="entry name" value="DNA_brk_join_enz"/>
</dbReference>
<organism evidence="6 7">
    <name type="scientific">Nonomuraea purpurea</name>
    <dbReference type="NCBI Taxonomy" id="1849276"/>
    <lineage>
        <taxon>Bacteria</taxon>
        <taxon>Bacillati</taxon>
        <taxon>Actinomycetota</taxon>
        <taxon>Actinomycetes</taxon>
        <taxon>Streptosporangiales</taxon>
        <taxon>Streptosporangiaceae</taxon>
        <taxon>Nonomuraea</taxon>
    </lineage>
</organism>
<dbReference type="InterPro" id="IPR002104">
    <property type="entry name" value="Integrase_catalytic"/>
</dbReference>
<proteinExistence type="predicted"/>
<dbReference type="InterPro" id="IPR010998">
    <property type="entry name" value="Integrase_recombinase_N"/>
</dbReference>
<keyword evidence="1 3" id="KW-0238">DNA-binding</keyword>
<reference evidence="7" key="1">
    <citation type="journal article" date="2019" name="Int. J. Syst. Evol. Microbiol.">
        <title>The Global Catalogue of Microorganisms (GCM) 10K type strain sequencing project: providing services to taxonomists for standard genome sequencing and annotation.</title>
        <authorList>
            <consortium name="The Broad Institute Genomics Platform"/>
            <consortium name="The Broad Institute Genome Sequencing Center for Infectious Disease"/>
            <person name="Wu L."/>
            <person name="Ma J."/>
        </authorList>
    </citation>
    <scope>NUCLEOTIDE SEQUENCE [LARGE SCALE GENOMIC DNA]</scope>
    <source>
        <strain evidence="7">TBRC 1276</strain>
    </source>
</reference>
<feature type="domain" description="Core-binding (CB)" evidence="5">
    <location>
        <begin position="70"/>
        <end position="158"/>
    </location>
</feature>
<dbReference type="Gene3D" id="1.10.150.130">
    <property type="match status" value="1"/>
</dbReference>
<dbReference type="RefSeq" id="WP_379533775.1">
    <property type="nucleotide sequence ID" value="NZ_JBHSBI010000031.1"/>
</dbReference>
<dbReference type="PROSITE" id="PS51900">
    <property type="entry name" value="CB"/>
    <property type="match status" value="1"/>
</dbReference>
<dbReference type="InterPro" id="IPR050090">
    <property type="entry name" value="Tyrosine_recombinase_XerCD"/>
</dbReference>
<accession>A0ABV8GNY7</accession>
<protein>
    <submittedName>
        <fullName evidence="6">Tyrosine-type recombinase/integrase</fullName>
    </submittedName>
</protein>
<dbReference type="InterPro" id="IPR013762">
    <property type="entry name" value="Integrase-like_cat_sf"/>
</dbReference>
<dbReference type="PROSITE" id="PS51898">
    <property type="entry name" value="TYR_RECOMBINASE"/>
    <property type="match status" value="1"/>
</dbReference>
<comment type="caution">
    <text evidence="6">The sequence shown here is derived from an EMBL/GenBank/DDBJ whole genome shotgun (WGS) entry which is preliminary data.</text>
</comment>
<dbReference type="CDD" id="cd01189">
    <property type="entry name" value="INT_ICEBs1_C_like"/>
    <property type="match status" value="1"/>
</dbReference>
<name>A0ABV8GNY7_9ACTN</name>
<gene>
    <name evidence="6" type="ORF">ACFOY2_42310</name>
</gene>
<evidence type="ECO:0000313" key="7">
    <source>
        <dbReference type="Proteomes" id="UP001595851"/>
    </source>
</evidence>
<evidence type="ECO:0000259" key="5">
    <source>
        <dbReference type="PROSITE" id="PS51900"/>
    </source>
</evidence>
<dbReference type="Pfam" id="PF00589">
    <property type="entry name" value="Phage_integrase"/>
    <property type="match status" value="1"/>
</dbReference>
<dbReference type="Proteomes" id="UP001595851">
    <property type="component" value="Unassembled WGS sequence"/>
</dbReference>
<evidence type="ECO:0000256" key="2">
    <source>
        <dbReference type="ARBA" id="ARBA00023172"/>
    </source>
</evidence>
<feature type="domain" description="Tyr recombinase" evidence="4">
    <location>
        <begin position="179"/>
        <end position="439"/>
    </location>
</feature>
<sequence>MSVRKPNGRSSIFLGKDGLWHGWVTVGIKPDGSPDRRHRKGKTETEVTRKVRELENQRDSGRVSKAGRAPTVAEWMSEFLDVICARLVLSEKMAPRTLTDYRSKSRNWIAPLLGKHRLDRLAPEHLDTAYTTMLEEGLSSSSVLKVHRILSRALTIAVRRGRVARNVATLVDAPSAATTEIEPLTGEEARRILDIAKTRRNGARWSVALALGIRQGEALGLRWSYIDLTTGEIRAWFQIQRSEWQHGCNNPHACGEKWHRKACKKNCKEHQHDRDCKPNCKKRSHRCYKRPCLKDCTSHADKCPKRTGGGLIFRQRKGKSKLTLQCPPALLALLRAHKKLQAAERLKAGDKWTDHDLVFTTQLGGPIERTEDWKQWKSILKQAGVRDARVHDARHTAATLLIEQGVHIRVVQEILGHTRVTTTERYTHVATLQMKDASNRMDQALWGQP</sequence>
<evidence type="ECO:0000259" key="4">
    <source>
        <dbReference type="PROSITE" id="PS51898"/>
    </source>
</evidence>
<dbReference type="SUPFAM" id="SSF56349">
    <property type="entry name" value="DNA breaking-rejoining enzymes"/>
    <property type="match status" value="1"/>
</dbReference>
<dbReference type="InterPro" id="IPR044068">
    <property type="entry name" value="CB"/>
</dbReference>
<dbReference type="PANTHER" id="PTHR30349">
    <property type="entry name" value="PHAGE INTEGRASE-RELATED"/>
    <property type="match status" value="1"/>
</dbReference>
<dbReference type="PANTHER" id="PTHR30349:SF91">
    <property type="entry name" value="INTA PROTEIN"/>
    <property type="match status" value="1"/>
</dbReference>
<dbReference type="Gene3D" id="1.10.443.10">
    <property type="entry name" value="Intergrase catalytic core"/>
    <property type="match status" value="1"/>
</dbReference>
<evidence type="ECO:0000256" key="3">
    <source>
        <dbReference type="PROSITE-ProRule" id="PRU01248"/>
    </source>
</evidence>
<evidence type="ECO:0000256" key="1">
    <source>
        <dbReference type="ARBA" id="ARBA00023125"/>
    </source>
</evidence>